<dbReference type="AlphaFoldDB" id="A0A1T5CF38"/>
<evidence type="ECO:0000313" key="1">
    <source>
        <dbReference type="EMBL" id="SKB58054.1"/>
    </source>
</evidence>
<name>A0A1T5CF38_9SPHN</name>
<dbReference type="OrthoDB" id="9810773at2"/>
<dbReference type="InterPro" id="IPR010466">
    <property type="entry name" value="DUF1058"/>
</dbReference>
<reference evidence="2" key="1">
    <citation type="submission" date="2017-02" db="EMBL/GenBank/DDBJ databases">
        <authorList>
            <person name="Varghese N."/>
            <person name="Submissions S."/>
        </authorList>
    </citation>
    <scope>NUCLEOTIDE SEQUENCE [LARGE SCALE GENOMIC DNA]</scope>
    <source>
        <strain evidence="2">UM2</strain>
    </source>
</reference>
<keyword evidence="2" id="KW-1185">Reference proteome</keyword>
<dbReference type="STRING" id="439228.SAMN06295920_10425"/>
<dbReference type="EMBL" id="FUYM01000004">
    <property type="protein sequence ID" value="SKB58054.1"/>
    <property type="molecule type" value="Genomic_DNA"/>
</dbReference>
<accession>A0A1T5CF38</accession>
<dbReference type="Proteomes" id="UP000189818">
    <property type="component" value="Unassembled WGS sequence"/>
</dbReference>
<evidence type="ECO:0000313" key="2">
    <source>
        <dbReference type="Proteomes" id="UP000189818"/>
    </source>
</evidence>
<proteinExistence type="predicted"/>
<organism evidence="1 2">
    <name type="scientific">Rhizorhabdus histidinilytica</name>
    <dbReference type="NCBI Taxonomy" id="439228"/>
    <lineage>
        <taxon>Bacteria</taxon>
        <taxon>Pseudomonadati</taxon>
        <taxon>Pseudomonadota</taxon>
        <taxon>Alphaproteobacteria</taxon>
        <taxon>Sphingomonadales</taxon>
        <taxon>Sphingomonadaceae</taxon>
        <taxon>Rhizorhabdus</taxon>
    </lineage>
</organism>
<sequence length="160" mass="17789">MMVKKLGWTLLGALLIAGAGEAQERRVPYWASIATGDAMLRTGPERTYPATWRYRRRDLPVQVVQVYGNWRRIREQDGTEGWMLATLLSATRTAVVTGDAPAGMYADPSTGSELNWRAEPGVVGRISKCESDWCLFDVGGKRGYIQIEHIYGVDPGEVIE</sequence>
<gene>
    <name evidence="1" type="ORF">SAMN06295920_10425</name>
</gene>
<protein>
    <submittedName>
        <fullName evidence="1">SH3-like domain-containing protein</fullName>
    </submittedName>
</protein>
<dbReference type="Pfam" id="PF06347">
    <property type="entry name" value="SH3_4"/>
    <property type="match status" value="2"/>
</dbReference>
<dbReference type="RefSeq" id="WP_079647948.1">
    <property type="nucleotide sequence ID" value="NZ_FUYM01000004.1"/>
</dbReference>